<protein>
    <recommendedName>
        <fullName evidence="4">DUF1475 domain-containing protein</fullName>
    </recommendedName>
</protein>
<evidence type="ECO:0000313" key="3">
    <source>
        <dbReference type="Proteomes" id="UP000216021"/>
    </source>
</evidence>
<accession>A0A1S8CDT3</accession>
<dbReference type="RefSeq" id="WP_076944391.1">
    <property type="nucleotide sequence ID" value="NZ_MOXD01000029.1"/>
</dbReference>
<gene>
    <name evidence="2" type="ORF">BMI79_21955</name>
</gene>
<dbReference type="Proteomes" id="UP000216021">
    <property type="component" value="Unassembled WGS sequence"/>
</dbReference>
<feature type="transmembrane region" description="Helical" evidence="1">
    <location>
        <begin position="6"/>
        <end position="35"/>
    </location>
</feature>
<reference evidence="2 3" key="1">
    <citation type="submission" date="2016-11" db="EMBL/GenBank/DDBJ databases">
        <title>Rahnella oryzae sp. nov., isolated from rice root.</title>
        <authorList>
            <person name="Zhang X.-X."/>
            <person name="Zhang J."/>
        </authorList>
    </citation>
    <scope>NUCLEOTIDE SEQUENCE [LARGE SCALE GENOMIC DNA]</scope>
    <source>
        <strain evidence="2 3">J11-6</strain>
    </source>
</reference>
<keyword evidence="3" id="KW-1185">Reference proteome</keyword>
<dbReference type="OrthoDB" id="279522at2"/>
<proteinExistence type="predicted"/>
<organism evidence="2 3">
    <name type="scientific">Serratia oryzae</name>
    <dbReference type="NCBI Taxonomy" id="2034155"/>
    <lineage>
        <taxon>Bacteria</taxon>
        <taxon>Pseudomonadati</taxon>
        <taxon>Pseudomonadota</taxon>
        <taxon>Gammaproteobacteria</taxon>
        <taxon>Enterobacterales</taxon>
        <taxon>Yersiniaceae</taxon>
        <taxon>Serratia</taxon>
    </lineage>
</organism>
<keyword evidence="1" id="KW-0812">Transmembrane</keyword>
<keyword evidence="1" id="KW-1133">Transmembrane helix</keyword>
<feature type="transmembrane region" description="Helical" evidence="1">
    <location>
        <begin position="70"/>
        <end position="93"/>
    </location>
</feature>
<dbReference type="EMBL" id="MOXD01000029">
    <property type="protein sequence ID" value="OMQ18216.1"/>
    <property type="molecule type" value="Genomic_DNA"/>
</dbReference>
<sequence>MVLLRLWLFLVIVVLSIYTVIVGQGDGWNLLPIFFKDIMNVGWPGQFNLDFLFMLTLSALWTAWRNRFSAAGLVLGSLALFGGSLFLSVYLLVLTVKHRGDMNAVLIGK</sequence>
<name>A0A1S8CDT3_9GAMM</name>
<dbReference type="AlphaFoldDB" id="A0A1S8CDT3"/>
<keyword evidence="1" id="KW-0472">Membrane</keyword>
<evidence type="ECO:0008006" key="4">
    <source>
        <dbReference type="Google" id="ProtNLM"/>
    </source>
</evidence>
<evidence type="ECO:0000313" key="2">
    <source>
        <dbReference type="EMBL" id="OMQ18216.1"/>
    </source>
</evidence>
<comment type="caution">
    <text evidence="2">The sequence shown here is derived from an EMBL/GenBank/DDBJ whole genome shotgun (WGS) entry which is preliminary data.</text>
</comment>
<feature type="transmembrane region" description="Helical" evidence="1">
    <location>
        <begin position="47"/>
        <end position="64"/>
    </location>
</feature>
<evidence type="ECO:0000256" key="1">
    <source>
        <dbReference type="SAM" id="Phobius"/>
    </source>
</evidence>